<dbReference type="NCBIfam" id="NF041064">
    <property type="entry name" value="DpdG"/>
    <property type="match status" value="1"/>
</dbReference>
<dbReference type="OrthoDB" id="6625234at2"/>
<sequence>MSILNLASDGLPSIIQSLAQVVAQNQSISRDDLIRICVPGADMDASRARQTLTRWISLGLFSEDGDEIRLAVELKRGEPVDTFALDICRHLALRYENGLPLWPVDGNDSEVGAGRTADLCRSLAWCLAQDIYSLPNSPEEVESLATAQIKAGSFIFKNKSNRWPGFCAWARFLGFASGYDSAFLCDPTVAVRSALQKVIHQDEVVPAAEFVSRLATHLPVLDSGAYRLEVEQVLKPEMWTAPAAGHLSTALSFALRRLQMQGTISLVTLADAGSRLTLVGQGGRTWDSFTHVRLMKDAS</sequence>
<comment type="caution">
    <text evidence="1">The sequence shown here is derived from an EMBL/GenBank/DDBJ whole genome shotgun (WGS) entry which is preliminary data.</text>
</comment>
<dbReference type="EMBL" id="LUKJ01000001">
    <property type="protein sequence ID" value="KZN21250.1"/>
    <property type="molecule type" value="Genomic_DNA"/>
</dbReference>
<evidence type="ECO:0000313" key="2">
    <source>
        <dbReference type="Proteomes" id="UP000076489"/>
    </source>
</evidence>
<dbReference type="AlphaFoldDB" id="A0A166R3K3"/>
<name>A0A166R3K3_PSEFL</name>
<accession>A0A166R3K3</accession>
<reference evidence="2" key="1">
    <citation type="submission" date="2016-03" db="EMBL/GenBank/DDBJ databases">
        <authorList>
            <person name="Ray J."/>
            <person name="Price M."/>
            <person name="Deutschbauer A."/>
        </authorList>
    </citation>
    <scope>NUCLEOTIDE SEQUENCE [LARGE SCALE GENOMIC DNA]</scope>
    <source>
        <strain evidence="2">FW300-N1B4</strain>
    </source>
</reference>
<reference evidence="1 2" key="2">
    <citation type="journal article" date="2018" name="Nature">
        <title>Mutant phenotypes for thousands of bacterial genes of unknown function.</title>
        <authorList>
            <person name="Price M.N."/>
            <person name="Wetmore K.M."/>
            <person name="Waters R.J."/>
            <person name="Callaghan M."/>
            <person name="Ray J."/>
            <person name="Liu H."/>
            <person name="Kuehl J.V."/>
            <person name="Melnyk R.A."/>
            <person name="Lamson J.S."/>
            <person name="Suh Y."/>
            <person name="Carlson H.K."/>
            <person name="Esquivel Z."/>
            <person name="Sadeeshkumar H."/>
            <person name="Chakraborty R."/>
            <person name="Zane G.M."/>
            <person name="Rubin B.E."/>
            <person name="Wall J.D."/>
            <person name="Visel A."/>
            <person name="Bristow J."/>
            <person name="Blow M.J."/>
            <person name="Arkin A.P."/>
            <person name="Deutschbauer A.M."/>
        </authorList>
    </citation>
    <scope>NUCLEOTIDE SEQUENCE [LARGE SCALE GENOMIC DNA]</scope>
    <source>
        <strain evidence="1 2">FW300-N1B4</strain>
    </source>
</reference>
<protein>
    <submittedName>
        <fullName evidence="1">Uncharacterized protein</fullName>
    </submittedName>
</protein>
<organism evidence="1 2">
    <name type="scientific">Pseudomonas fluorescens</name>
    <dbReference type="NCBI Taxonomy" id="294"/>
    <lineage>
        <taxon>Bacteria</taxon>
        <taxon>Pseudomonadati</taxon>
        <taxon>Pseudomonadota</taxon>
        <taxon>Gammaproteobacteria</taxon>
        <taxon>Pseudomonadales</taxon>
        <taxon>Pseudomonadaceae</taxon>
        <taxon>Pseudomonas</taxon>
    </lineage>
</organism>
<gene>
    <name evidence="1" type="ORF">A1D17_02140</name>
</gene>
<dbReference type="RefSeq" id="WP_063340412.1">
    <property type="nucleotide sequence ID" value="NZ_LUKJ01000001.1"/>
</dbReference>
<proteinExistence type="predicted"/>
<dbReference type="Proteomes" id="UP000076489">
    <property type="component" value="Unassembled WGS sequence"/>
</dbReference>
<evidence type="ECO:0000313" key="1">
    <source>
        <dbReference type="EMBL" id="KZN21250.1"/>
    </source>
</evidence>
<dbReference type="InterPro" id="IPR049812">
    <property type="entry name" value="DpdG-like"/>
</dbReference>